<evidence type="ECO:0000256" key="1">
    <source>
        <dbReference type="SAM" id="MobiDB-lite"/>
    </source>
</evidence>
<evidence type="ECO:0000256" key="2">
    <source>
        <dbReference type="SAM" id="Phobius"/>
    </source>
</evidence>
<dbReference type="PhylomeDB" id="E9ASL6"/>
<feature type="compositionally biased region" description="Polar residues" evidence="1">
    <location>
        <begin position="621"/>
        <end position="631"/>
    </location>
</feature>
<feature type="compositionally biased region" description="Polar residues" evidence="1">
    <location>
        <begin position="794"/>
        <end position="804"/>
    </location>
</feature>
<accession>E9ASL6</accession>
<sequence>MFAHRNQHDGPCSSLFPTPPSTEPLPMSGCGKVQCIASWKEAFGSLPVKATAGMTYLRAFAGVFVCFSTVSAMLHVCILGLDVVYSVHNNQNVYHSNKSLAVASDALGGTANTTDSPTLLFPQLSATVGLHTVCLGYNCFLRSRLNGVSALVANAAQGTAGLSLPRELAAAYEEATYEYIFGFDIGAHCGTPRTKTQSLSNFGIAASALSLVLLLALLAVSMALCSLVGKTDFLMSTATPYGDFHVNNLDGLYVPAWYGMLQINRHLRMKTPLLLSAGILGLLAFCTSVCTMGVTVALSQSKSKCGQSVCAAFKQRMEHFYELADSLHVNVSTPRAYACQPGSSYILVFITFCISAVCLTIGTAILFCYHHSRHHEKMLEMRDQLRRMADVDGLASGRNVVSAGSRRGTASANTSPLLVSMSSPSQAFSDKHSSDFFADGGLAQRRQFGNPAEDAQRRARSVGAGIELYRLLTQFRAAEEHSRRYIIMTESVHFRVFPALREAVWLAENLCRLHKFTLDCFAGPALEICVLETQCRQQLIREYDAGVTEVLASLRDDAGVGPSQLRQPRGEGAVLQERERALWDEHVRLWQQVRAEMSRSFQRTASHAAAEARLRRRPSSLAHSRTASSAGPNIDEWSQKLEELNVTSVTKLFLADSFAELPLRRNGRHQEADTSSSFSNPTCSRAAFPCSGGDSSAACDAARLNVCADGVSATGAAEAYAPSSEQQRQLQEGPSEQPNEVPQLSDVSDARLECSGSARAKAAQKGTENKSLEVLTSPSAASTYSFRSSVSLAPSPTRAASESQALRPAVGISKSNNMVDPMNVAGGGMRLQTVSRRTDNASGAAEWQSVYHGASEKKRENGTILGRKRLHSWTGPTFSSASTQQADTTFSCATPTAAFSLTSPWRKRRDEQNLL</sequence>
<dbReference type="AlphaFoldDB" id="E9ASL6"/>
<keyword evidence="4" id="KW-1185">Reference proteome</keyword>
<dbReference type="GeneID" id="13448232"/>
<dbReference type="Proteomes" id="UP000007259">
    <property type="component" value="Chromosome 20"/>
</dbReference>
<evidence type="ECO:0000313" key="3">
    <source>
        <dbReference type="EMBL" id="CBZ25939.1"/>
    </source>
</evidence>
<keyword evidence="2" id="KW-0472">Membrane</keyword>
<dbReference type="VEuPathDB" id="TriTrypDB:LmxM.36.0960"/>
<keyword evidence="2" id="KW-0812">Transmembrane</keyword>
<feature type="transmembrane region" description="Helical" evidence="2">
    <location>
        <begin position="202"/>
        <end position="224"/>
    </location>
</feature>
<protein>
    <submittedName>
        <fullName evidence="3">Uncharacterized protein</fullName>
    </submittedName>
</protein>
<reference evidence="3 4" key="1">
    <citation type="journal article" date="2011" name="Genome Res.">
        <title>Chromosome and gene copy number variation allow major structural change between species and strains of Leishmania.</title>
        <authorList>
            <person name="Rogers M.B."/>
            <person name="Hilley J.D."/>
            <person name="Dickens N.J."/>
            <person name="Wilkes J."/>
            <person name="Bates P.A."/>
            <person name="Depledge D.P."/>
            <person name="Harris D."/>
            <person name="Her Y."/>
            <person name="Herzyk P."/>
            <person name="Imamura H."/>
            <person name="Otto T.D."/>
            <person name="Sanders M."/>
            <person name="Seeger K."/>
            <person name="Dujardin J.C."/>
            <person name="Berriman M."/>
            <person name="Smith D.F."/>
            <person name="Hertz-Fowler C."/>
            <person name="Mottram J.C."/>
        </authorList>
    </citation>
    <scope>NUCLEOTIDE SEQUENCE [LARGE SCALE GENOMIC DNA]</scope>
    <source>
        <strain evidence="3 4">MHOM/GT/2001/U1103</strain>
    </source>
</reference>
<dbReference type="EMBL" id="FR799573">
    <property type="protein sequence ID" value="CBZ25939.1"/>
    <property type="molecule type" value="Genomic_DNA"/>
</dbReference>
<proteinExistence type="predicted"/>
<feature type="region of interest" description="Disordered" evidence="1">
    <location>
        <begin position="794"/>
        <end position="818"/>
    </location>
</feature>
<dbReference type="OMA" id="FDIGAHC"/>
<evidence type="ECO:0000313" key="4">
    <source>
        <dbReference type="Proteomes" id="UP000007259"/>
    </source>
</evidence>
<feature type="compositionally biased region" description="Polar residues" evidence="1">
    <location>
        <begin position="723"/>
        <end position="744"/>
    </location>
</feature>
<organism evidence="3 4">
    <name type="scientific">Leishmania mexicana (strain MHOM/GT/2001/U1103)</name>
    <dbReference type="NCBI Taxonomy" id="929439"/>
    <lineage>
        <taxon>Eukaryota</taxon>
        <taxon>Discoba</taxon>
        <taxon>Euglenozoa</taxon>
        <taxon>Kinetoplastea</taxon>
        <taxon>Metakinetoplastina</taxon>
        <taxon>Trypanosomatida</taxon>
        <taxon>Trypanosomatidae</taxon>
        <taxon>Leishmaniinae</taxon>
        <taxon>Leishmania</taxon>
    </lineage>
</organism>
<feature type="transmembrane region" description="Helical" evidence="2">
    <location>
        <begin position="345"/>
        <end position="369"/>
    </location>
</feature>
<feature type="region of interest" description="Disordered" evidence="1">
    <location>
        <begin position="718"/>
        <end position="744"/>
    </location>
</feature>
<gene>
    <name evidence="3" type="ORF">LMXM_36_0960</name>
</gene>
<feature type="transmembrane region" description="Helical" evidence="2">
    <location>
        <begin position="56"/>
        <end position="81"/>
    </location>
</feature>
<keyword evidence="2" id="KW-1133">Transmembrane helix</keyword>
<dbReference type="OrthoDB" id="265072at2759"/>
<dbReference type="KEGG" id="lmi:LMXM_36_0960"/>
<feature type="transmembrane region" description="Helical" evidence="2">
    <location>
        <begin position="273"/>
        <end position="298"/>
    </location>
</feature>
<feature type="region of interest" description="Disordered" evidence="1">
    <location>
        <begin position="608"/>
        <end position="634"/>
    </location>
</feature>
<name>E9ASL6_LEIMU</name>
<dbReference type="RefSeq" id="XP_003874441.1">
    <property type="nucleotide sequence ID" value="XM_003874392.1"/>
</dbReference>